<reference evidence="2" key="2">
    <citation type="submission" date="2023-06" db="EMBL/GenBank/DDBJ databases">
        <authorList>
            <person name="Swenson N.G."/>
            <person name="Wegrzyn J.L."/>
            <person name="Mcevoy S.L."/>
        </authorList>
    </citation>
    <scope>NUCLEOTIDE SEQUENCE</scope>
    <source>
        <strain evidence="2">NS2018</strain>
        <tissue evidence="2">Leaf</tissue>
    </source>
</reference>
<sequence>MNLRARVLELAELCSALFYRLVAILPVTLVKVNEFRLKKELGEARNTFAILTLGSEKLNHMLSIGKMPNDKRGLGFIDDESTPSSDKTIFVKEFVPKLPPLSQHPMRKIKLGESSKSGQMKMPTKS</sequence>
<feature type="region of interest" description="Disordered" evidence="1">
    <location>
        <begin position="101"/>
        <end position="126"/>
    </location>
</feature>
<dbReference type="EMBL" id="JAUESC010000384">
    <property type="protein sequence ID" value="KAK0582395.1"/>
    <property type="molecule type" value="Genomic_DNA"/>
</dbReference>
<organism evidence="2 3">
    <name type="scientific">Acer saccharum</name>
    <name type="common">Sugar maple</name>
    <dbReference type="NCBI Taxonomy" id="4024"/>
    <lineage>
        <taxon>Eukaryota</taxon>
        <taxon>Viridiplantae</taxon>
        <taxon>Streptophyta</taxon>
        <taxon>Embryophyta</taxon>
        <taxon>Tracheophyta</taxon>
        <taxon>Spermatophyta</taxon>
        <taxon>Magnoliopsida</taxon>
        <taxon>eudicotyledons</taxon>
        <taxon>Gunneridae</taxon>
        <taxon>Pentapetalae</taxon>
        <taxon>rosids</taxon>
        <taxon>malvids</taxon>
        <taxon>Sapindales</taxon>
        <taxon>Sapindaceae</taxon>
        <taxon>Hippocastanoideae</taxon>
        <taxon>Acereae</taxon>
        <taxon>Acer</taxon>
    </lineage>
</organism>
<dbReference type="Proteomes" id="UP001168877">
    <property type="component" value="Unassembled WGS sequence"/>
</dbReference>
<proteinExistence type="predicted"/>
<comment type="caution">
    <text evidence="2">The sequence shown here is derived from an EMBL/GenBank/DDBJ whole genome shotgun (WGS) entry which is preliminary data.</text>
</comment>
<reference evidence="2" key="1">
    <citation type="journal article" date="2022" name="Plant J.">
        <title>Strategies of tolerance reflected in two North American maple genomes.</title>
        <authorList>
            <person name="McEvoy S.L."/>
            <person name="Sezen U.U."/>
            <person name="Trouern-Trend A."/>
            <person name="McMahon S.M."/>
            <person name="Schaberg P.G."/>
            <person name="Yang J."/>
            <person name="Wegrzyn J.L."/>
            <person name="Swenson N.G."/>
        </authorList>
    </citation>
    <scope>NUCLEOTIDE SEQUENCE</scope>
    <source>
        <strain evidence="2">NS2018</strain>
    </source>
</reference>
<evidence type="ECO:0000313" key="2">
    <source>
        <dbReference type="EMBL" id="KAK0582395.1"/>
    </source>
</evidence>
<accession>A0AA39RZN4</accession>
<protein>
    <submittedName>
        <fullName evidence="2">Uncharacterized protein</fullName>
    </submittedName>
</protein>
<gene>
    <name evidence="2" type="ORF">LWI29_025146</name>
</gene>
<evidence type="ECO:0000256" key="1">
    <source>
        <dbReference type="SAM" id="MobiDB-lite"/>
    </source>
</evidence>
<evidence type="ECO:0000313" key="3">
    <source>
        <dbReference type="Proteomes" id="UP001168877"/>
    </source>
</evidence>
<name>A0AA39RZN4_ACESA</name>
<dbReference type="AlphaFoldDB" id="A0AA39RZN4"/>
<keyword evidence="3" id="KW-1185">Reference proteome</keyword>